<comment type="caution">
    <text evidence="7">The sequence shown here is derived from an EMBL/GenBank/DDBJ whole genome shotgun (WGS) entry which is preliminary data.</text>
</comment>
<feature type="repeat" description="ANK" evidence="3">
    <location>
        <begin position="731"/>
        <end position="763"/>
    </location>
</feature>
<gene>
    <name evidence="7" type="ORF">GOP47_0025776</name>
</gene>
<reference evidence="7" key="1">
    <citation type="submission" date="2021-01" db="EMBL/GenBank/DDBJ databases">
        <title>Adiantum capillus-veneris genome.</title>
        <authorList>
            <person name="Fang Y."/>
            <person name="Liao Q."/>
        </authorList>
    </citation>
    <scope>NUCLEOTIDE SEQUENCE</scope>
    <source>
        <strain evidence="7">H3</strain>
        <tissue evidence="7">Leaf</tissue>
    </source>
</reference>
<dbReference type="SMART" id="SM00248">
    <property type="entry name" value="ANK"/>
    <property type="match status" value="11"/>
</dbReference>
<keyword evidence="5" id="KW-0472">Membrane</keyword>
<evidence type="ECO:0000256" key="3">
    <source>
        <dbReference type="PROSITE-ProRule" id="PRU00023"/>
    </source>
</evidence>
<feature type="repeat" description="ANK" evidence="3">
    <location>
        <begin position="446"/>
        <end position="478"/>
    </location>
</feature>
<dbReference type="PRINTS" id="PR01415">
    <property type="entry name" value="ANKYRIN"/>
</dbReference>
<dbReference type="OrthoDB" id="10015264at2759"/>
<evidence type="ECO:0000313" key="7">
    <source>
        <dbReference type="EMBL" id="KAI5059457.1"/>
    </source>
</evidence>
<evidence type="ECO:0000313" key="8">
    <source>
        <dbReference type="Proteomes" id="UP000886520"/>
    </source>
</evidence>
<keyword evidence="8" id="KW-1185">Reference proteome</keyword>
<feature type="repeat" description="ANK" evidence="3">
    <location>
        <begin position="316"/>
        <end position="348"/>
    </location>
</feature>
<evidence type="ECO:0000256" key="1">
    <source>
        <dbReference type="ARBA" id="ARBA00022737"/>
    </source>
</evidence>
<sequence>MEVEVMFRVLEYKSGREKIPEDYSLTTLAQAQAHLASVKQACSLAGLQEGEEVRLKNGLLRILDRGRDQDSCEVNVERAYGGRLEYRLVSKPNSEEKLTNEDCLMALAYAAVHGDVDNEVEQLVECAGTEILRTRMPFQFLGTVLHVCTDWACTNTLEKVLKRYPKSVDVYILDKNEDTALHNLPNSYGRESYEDCKRAACLLLGLDGVNANELLSKQNNYGRLTALCKALALGEQEVCSALLDAAKEILEEKTEPATISEASKWLTLKACEQRNSDEFWTALHLAVLQKYDDIVTKILEFPGAKELNLTSLLDHEDNTPLHAAAMIGDPRICSMLLKYSMEINKDGGNVRPQNKAGETPLHIASTRGHTEVCEKLLEYGAPLGLPDKHGKYALTNAFNQGHKQVVEKLLDACLPKAQDAPTPAKSEVSFISAKSKHSLINDKFEFGLTPLHVAVAISSERHISSLLKAGAWVDSTSDDGRTPLHVATVQKYDTDVFSKLLTETKELNFMDKKKGWINMSDITGQTALHKIVRLSKPSAKDQIERISEEGSSEMEITDEGNNIEEFKICGMVKKLLERGAWVDVQDRDGETVLHEAARRYENVVGTLLSETKLKRNFRSSVNSKDKWIAMCDFSGETALHEAAKAGQLEIVRHLLNHTESRADLLRRRNMENMTALDWAAKNCKVDMIDEMMKDLGTNDIITKHFLMWNLKEHVDPLFHKSVCRKYEVKVNQTSLLQAAVRERDVDIARELINRGADVSSLKYNDRRWLAQKLGKKASDQPPSEDTVGRKALVQGVATFLLNPYTETPITIGIFGSWGTEKSSFMLQVEEVMLYMVVKETFKKTSYTPSHDRESSVLKFSRIGATLRSMVIKALNQRMIKADIYDQGNQSTRRKARTPSSDIENQEDDIIDRFPMELQSKHHQLFRDLALTDRSKLVRSHAGAWYKRNVGMNHQTLKDAHLIGYTPAVMTLHYNAWKYDNKEEASAGLAVEISHQLESFMTPHQWLRMCWKYSWNTRPMDICVHLLLPTFLALVVVCSVLILWKFVPIVKKFIALCVPMGIMGVMWVFFKTSLKVIQPVTDTMLNNPKSVDHQSMLGYQHQVIHDIKFLKDQLCHDAHFGWKIISFLFQLFISNKYFMEGTWIWKQHPRLNNFRIVVFIDDLDRCDEKTIVECLRATNLILESCGISVVIGVDKGMVQRAITKELPREDMSMDKDPNVVENVSKNRTQELKDSQNLESIKKMGNEDKHSNTYELADKYLQKIIQLPIEMPDPSRKHIECFLEEQLGKHKVEDPDIKEIEEKQLKDEGNAQSQEGIEDGTSDPIVFRLILANYTPMEEDMLKQLCQLITKEKGFPLECKQFLNYHRLAWTILSLDHKMKHKEFKGWQRKLILWIFICWNWRDQMDVIFENWNNIIAEMHLQEKDNNDGITLELCDIVDIYMKRRGWRTKEDINQNRKKHGGEIAPKAWMDLCKTLKDEYGIQMHFVEKFQQFRFHCKLNH</sequence>
<feature type="repeat" description="ANK" evidence="3">
    <location>
        <begin position="634"/>
        <end position="657"/>
    </location>
</feature>
<evidence type="ECO:0000259" key="6">
    <source>
        <dbReference type="Pfam" id="PF07693"/>
    </source>
</evidence>
<dbReference type="PROSITE" id="PS50088">
    <property type="entry name" value="ANK_REPEAT"/>
    <property type="match status" value="6"/>
</dbReference>
<evidence type="ECO:0000256" key="5">
    <source>
        <dbReference type="SAM" id="Phobius"/>
    </source>
</evidence>
<evidence type="ECO:0000256" key="2">
    <source>
        <dbReference type="ARBA" id="ARBA00023043"/>
    </source>
</evidence>
<dbReference type="Pfam" id="PF07693">
    <property type="entry name" value="KAP_NTPase"/>
    <property type="match status" value="1"/>
</dbReference>
<dbReference type="InterPro" id="IPR011646">
    <property type="entry name" value="KAP_P-loop"/>
</dbReference>
<dbReference type="InterPro" id="IPR036770">
    <property type="entry name" value="Ankyrin_rpt-contain_sf"/>
</dbReference>
<dbReference type="SUPFAM" id="SSF48403">
    <property type="entry name" value="Ankyrin repeat"/>
    <property type="match status" value="2"/>
</dbReference>
<keyword evidence="2 3" id="KW-0040">ANK repeat</keyword>
<accession>A0A9D4U1J0</accession>
<dbReference type="Gene3D" id="1.25.40.20">
    <property type="entry name" value="Ankyrin repeat-containing domain"/>
    <property type="match status" value="5"/>
</dbReference>
<evidence type="ECO:0000256" key="4">
    <source>
        <dbReference type="SAM" id="MobiDB-lite"/>
    </source>
</evidence>
<keyword evidence="5" id="KW-0812">Transmembrane</keyword>
<protein>
    <recommendedName>
        <fullName evidence="6">KAP NTPase domain-containing protein</fullName>
    </recommendedName>
</protein>
<feature type="transmembrane region" description="Helical" evidence="5">
    <location>
        <begin position="1052"/>
        <end position="1069"/>
    </location>
</feature>
<keyword evidence="1" id="KW-0677">Repeat</keyword>
<dbReference type="Pfam" id="PF12796">
    <property type="entry name" value="Ank_2"/>
    <property type="match status" value="3"/>
</dbReference>
<feature type="repeat" description="ANK" evidence="3">
    <location>
        <begin position="356"/>
        <end position="388"/>
    </location>
</feature>
<dbReference type="PROSITE" id="PS50297">
    <property type="entry name" value="ANK_REP_REGION"/>
    <property type="match status" value="4"/>
</dbReference>
<feature type="domain" description="KAP NTPase" evidence="6">
    <location>
        <begin position="1151"/>
        <end position="1208"/>
    </location>
</feature>
<dbReference type="InterPro" id="IPR002110">
    <property type="entry name" value="Ankyrin_rpt"/>
</dbReference>
<keyword evidence="5" id="KW-1133">Transmembrane helix</keyword>
<feature type="repeat" description="ANK" evidence="3">
    <location>
        <begin position="479"/>
        <end position="512"/>
    </location>
</feature>
<feature type="transmembrane region" description="Helical" evidence="5">
    <location>
        <begin position="1025"/>
        <end position="1045"/>
    </location>
</feature>
<dbReference type="PANTHER" id="PTHR24178">
    <property type="entry name" value="MOLTING PROTEIN MLT-4"/>
    <property type="match status" value="1"/>
</dbReference>
<dbReference type="Proteomes" id="UP000886520">
    <property type="component" value="Chromosome 25"/>
</dbReference>
<organism evidence="7 8">
    <name type="scientific">Adiantum capillus-veneris</name>
    <name type="common">Maidenhair fern</name>
    <dbReference type="NCBI Taxonomy" id="13818"/>
    <lineage>
        <taxon>Eukaryota</taxon>
        <taxon>Viridiplantae</taxon>
        <taxon>Streptophyta</taxon>
        <taxon>Embryophyta</taxon>
        <taxon>Tracheophyta</taxon>
        <taxon>Polypodiopsida</taxon>
        <taxon>Polypodiidae</taxon>
        <taxon>Polypodiales</taxon>
        <taxon>Pteridineae</taxon>
        <taxon>Pteridaceae</taxon>
        <taxon>Vittarioideae</taxon>
        <taxon>Adiantum</taxon>
    </lineage>
</organism>
<proteinExistence type="predicted"/>
<feature type="region of interest" description="Disordered" evidence="4">
    <location>
        <begin position="886"/>
        <end position="905"/>
    </location>
</feature>
<name>A0A9D4U1J0_ADICA</name>
<dbReference type="EMBL" id="JABFUD020000025">
    <property type="protein sequence ID" value="KAI5059457.1"/>
    <property type="molecule type" value="Genomic_DNA"/>
</dbReference>